<gene>
    <name evidence="2" type="ORF">FA13DRAFT_1705203</name>
</gene>
<feature type="compositionally biased region" description="Low complexity" evidence="1">
    <location>
        <begin position="313"/>
        <end position="325"/>
    </location>
</feature>
<dbReference type="Proteomes" id="UP000298030">
    <property type="component" value="Unassembled WGS sequence"/>
</dbReference>
<feature type="region of interest" description="Disordered" evidence="1">
    <location>
        <begin position="304"/>
        <end position="349"/>
    </location>
</feature>
<protein>
    <submittedName>
        <fullName evidence="2">Uncharacterized protein</fullName>
    </submittedName>
</protein>
<proteinExistence type="predicted"/>
<dbReference type="AlphaFoldDB" id="A0A4Y7TXE0"/>
<dbReference type="EMBL" id="QPFP01000003">
    <property type="protein sequence ID" value="TEB38229.1"/>
    <property type="molecule type" value="Genomic_DNA"/>
</dbReference>
<accession>A0A4Y7TXE0</accession>
<keyword evidence="3" id="KW-1185">Reference proteome</keyword>
<sequence length="410" mass="47057">MGRPRLYSTDEECLAAGRERSHRYYHSNSDVICERRCLKYEKSKGAQGECKRAGGRRRRTAPLTEEERKLKNREKSAQHYQRFNIFQWQSLRKKSEVKSRRLNGHSNGHSSAIPSAPGPSFRAQWEGRLAQYMDRLPQLLGNQPSSRFLDKVVKDYLKDGVTSWFSAVCQPFDELLNSLYSLQGEILNRFGAGAETGKTGQTILEVKVVIGHLQDLEIYAMEHGQEGFTGAWMRCRLPYQRRAIQTTMAQPMNTPNPPRERPAVVITFAGEKDGQKGEWYLEFKSKEEYELYIYLVGAAQRRAEEEKQKESDTTSSTLSESTNLSGDQDGGSDTEYLPPDTIHVRKARPHPMAWEFQKVARERAKAHARAIRERKRVAREKLKKRSRYELRSGAVLSIAKRLRSAKKKSA</sequence>
<evidence type="ECO:0000313" key="3">
    <source>
        <dbReference type="Proteomes" id="UP000298030"/>
    </source>
</evidence>
<evidence type="ECO:0000256" key="1">
    <source>
        <dbReference type="SAM" id="MobiDB-lite"/>
    </source>
</evidence>
<feature type="compositionally biased region" description="Basic and acidic residues" evidence="1">
    <location>
        <begin position="65"/>
        <end position="76"/>
    </location>
</feature>
<comment type="caution">
    <text evidence="2">The sequence shown here is derived from an EMBL/GenBank/DDBJ whole genome shotgun (WGS) entry which is preliminary data.</text>
</comment>
<evidence type="ECO:0000313" key="2">
    <source>
        <dbReference type="EMBL" id="TEB38229.1"/>
    </source>
</evidence>
<dbReference type="OrthoDB" id="3126212at2759"/>
<name>A0A4Y7TXE0_COPMI</name>
<feature type="compositionally biased region" description="Polar residues" evidence="1">
    <location>
        <begin position="104"/>
        <end position="113"/>
    </location>
</feature>
<feature type="region of interest" description="Disordered" evidence="1">
    <location>
        <begin position="48"/>
        <end position="76"/>
    </location>
</feature>
<feature type="region of interest" description="Disordered" evidence="1">
    <location>
        <begin position="97"/>
        <end position="117"/>
    </location>
</feature>
<reference evidence="2 3" key="1">
    <citation type="journal article" date="2019" name="Nat. Ecol. Evol.">
        <title>Megaphylogeny resolves global patterns of mushroom evolution.</title>
        <authorList>
            <person name="Varga T."/>
            <person name="Krizsan K."/>
            <person name="Foldi C."/>
            <person name="Dima B."/>
            <person name="Sanchez-Garcia M."/>
            <person name="Sanchez-Ramirez S."/>
            <person name="Szollosi G.J."/>
            <person name="Szarkandi J.G."/>
            <person name="Papp V."/>
            <person name="Albert L."/>
            <person name="Andreopoulos W."/>
            <person name="Angelini C."/>
            <person name="Antonin V."/>
            <person name="Barry K.W."/>
            <person name="Bougher N.L."/>
            <person name="Buchanan P."/>
            <person name="Buyck B."/>
            <person name="Bense V."/>
            <person name="Catcheside P."/>
            <person name="Chovatia M."/>
            <person name="Cooper J."/>
            <person name="Damon W."/>
            <person name="Desjardin D."/>
            <person name="Finy P."/>
            <person name="Geml J."/>
            <person name="Haridas S."/>
            <person name="Hughes K."/>
            <person name="Justo A."/>
            <person name="Karasinski D."/>
            <person name="Kautmanova I."/>
            <person name="Kiss B."/>
            <person name="Kocsube S."/>
            <person name="Kotiranta H."/>
            <person name="LaButti K.M."/>
            <person name="Lechner B.E."/>
            <person name="Liimatainen K."/>
            <person name="Lipzen A."/>
            <person name="Lukacs Z."/>
            <person name="Mihaltcheva S."/>
            <person name="Morgado L.N."/>
            <person name="Niskanen T."/>
            <person name="Noordeloos M.E."/>
            <person name="Ohm R.A."/>
            <person name="Ortiz-Santana B."/>
            <person name="Ovrebo C."/>
            <person name="Racz N."/>
            <person name="Riley R."/>
            <person name="Savchenko A."/>
            <person name="Shiryaev A."/>
            <person name="Soop K."/>
            <person name="Spirin V."/>
            <person name="Szebenyi C."/>
            <person name="Tomsovsky M."/>
            <person name="Tulloss R.E."/>
            <person name="Uehling J."/>
            <person name="Grigoriev I.V."/>
            <person name="Vagvolgyi C."/>
            <person name="Papp T."/>
            <person name="Martin F.M."/>
            <person name="Miettinen O."/>
            <person name="Hibbett D.S."/>
            <person name="Nagy L.G."/>
        </authorList>
    </citation>
    <scope>NUCLEOTIDE SEQUENCE [LARGE SCALE GENOMIC DNA]</scope>
    <source>
        <strain evidence="2 3">FP101781</strain>
    </source>
</reference>
<organism evidence="2 3">
    <name type="scientific">Coprinellus micaceus</name>
    <name type="common">Glistening ink-cap mushroom</name>
    <name type="synonym">Coprinus micaceus</name>
    <dbReference type="NCBI Taxonomy" id="71717"/>
    <lineage>
        <taxon>Eukaryota</taxon>
        <taxon>Fungi</taxon>
        <taxon>Dikarya</taxon>
        <taxon>Basidiomycota</taxon>
        <taxon>Agaricomycotina</taxon>
        <taxon>Agaricomycetes</taxon>
        <taxon>Agaricomycetidae</taxon>
        <taxon>Agaricales</taxon>
        <taxon>Agaricineae</taxon>
        <taxon>Psathyrellaceae</taxon>
        <taxon>Coprinellus</taxon>
    </lineage>
</organism>